<dbReference type="AlphaFoldDB" id="A0A5B6X503"/>
<reference evidence="2" key="1">
    <citation type="journal article" date="2019" name="Plant Biotechnol. J.">
        <title>Genome sequencing of the Australian wild diploid species Gossypium australe highlights disease resistance and delayed gland morphogenesis.</title>
        <authorList>
            <person name="Cai Y."/>
            <person name="Cai X."/>
            <person name="Wang Q."/>
            <person name="Wang P."/>
            <person name="Zhang Y."/>
            <person name="Cai C."/>
            <person name="Xu Y."/>
            <person name="Wang K."/>
            <person name="Zhou Z."/>
            <person name="Wang C."/>
            <person name="Geng S."/>
            <person name="Li B."/>
            <person name="Dong Q."/>
            <person name="Hou Y."/>
            <person name="Wang H."/>
            <person name="Ai P."/>
            <person name="Liu Z."/>
            <person name="Yi F."/>
            <person name="Sun M."/>
            <person name="An G."/>
            <person name="Cheng J."/>
            <person name="Zhang Y."/>
            <person name="Shi Q."/>
            <person name="Xie Y."/>
            <person name="Shi X."/>
            <person name="Chang Y."/>
            <person name="Huang F."/>
            <person name="Chen Y."/>
            <person name="Hong S."/>
            <person name="Mi L."/>
            <person name="Sun Q."/>
            <person name="Zhang L."/>
            <person name="Zhou B."/>
            <person name="Peng R."/>
            <person name="Zhang X."/>
            <person name="Liu F."/>
        </authorList>
    </citation>
    <scope>NUCLEOTIDE SEQUENCE [LARGE SCALE GENOMIC DNA]</scope>
    <source>
        <strain evidence="2">cv. PA1801</strain>
    </source>
</reference>
<dbReference type="SUPFAM" id="SSF53098">
    <property type="entry name" value="Ribonuclease H-like"/>
    <property type="match status" value="1"/>
</dbReference>
<proteinExistence type="predicted"/>
<evidence type="ECO:0000313" key="1">
    <source>
        <dbReference type="EMBL" id="KAA3487977.1"/>
    </source>
</evidence>
<accession>A0A5B6X503</accession>
<dbReference type="InterPro" id="IPR036397">
    <property type="entry name" value="RNaseH_sf"/>
</dbReference>
<comment type="caution">
    <text evidence="1">The sequence shown here is derived from an EMBL/GenBank/DDBJ whole genome shotgun (WGS) entry which is preliminary data.</text>
</comment>
<dbReference type="GO" id="GO:0003676">
    <property type="term" value="F:nucleic acid binding"/>
    <property type="evidence" value="ECO:0007669"/>
    <property type="project" value="InterPro"/>
</dbReference>
<gene>
    <name evidence="1" type="ORF">EPI10_031768</name>
</gene>
<dbReference type="Proteomes" id="UP000325315">
    <property type="component" value="Unassembled WGS sequence"/>
</dbReference>
<dbReference type="InterPro" id="IPR012337">
    <property type="entry name" value="RNaseH-like_sf"/>
</dbReference>
<dbReference type="Gene3D" id="3.30.420.10">
    <property type="entry name" value="Ribonuclease H-like superfamily/Ribonuclease H"/>
    <property type="match status" value="1"/>
</dbReference>
<dbReference type="PANTHER" id="PTHR45835:SF99">
    <property type="entry name" value="CHROMO DOMAIN-CONTAINING PROTEIN-RELATED"/>
    <property type="match status" value="1"/>
</dbReference>
<organism evidence="1 2">
    <name type="scientific">Gossypium australe</name>
    <dbReference type="NCBI Taxonomy" id="47621"/>
    <lineage>
        <taxon>Eukaryota</taxon>
        <taxon>Viridiplantae</taxon>
        <taxon>Streptophyta</taxon>
        <taxon>Embryophyta</taxon>
        <taxon>Tracheophyta</taxon>
        <taxon>Spermatophyta</taxon>
        <taxon>Magnoliopsida</taxon>
        <taxon>eudicotyledons</taxon>
        <taxon>Gunneridae</taxon>
        <taxon>Pentapetalae</taxon>
        <taxon>rosids</taxon>
        <taxon>malvids</taxon>
        <taxon>Malvales</taxon>
        <taxon>Malvaceae</taxon>
        <taxon>Malvoideae</taxon>
        <taxon>Gossypium</taxon>
    </lineage>
</organism>
<sequence>MGFVSGLPLTPTKKDSIWVIVDRLTKSAHFLPIFIHFGDSEVAWGAHNNYFISRFPFHILILEKDSTVVRKQLGFYHCFPSAVIQILEDELRGCIIEFQGSWEEHLPLVEFSYNNSFQLSIKMAHYKVIYERKC</sequence>
<dbReference type="OrthoDB" id="996347at2759"/>
<name>A0A5B6X503_9ROSI</name>
<keyword evidence="2" id="KW-1185">Reference proteome</keyword>
<evidence type="ECO:0000313" key="2">
    <source>
        <dbReference type="Proteomes" id="UP000325315"/>
    </source>
</evidence>
<protein>
    <submittedName>
        <fullName evidence="1">DNA/RNA polymerase superfamily protein</fullName>
    </submittedName>
</protein>
<dbReference type="EMBL" id="SMMG02000001">
    <property type="protein sequence ID" value="KAA3487977.1"/>
    <property type="molecule type" value="Genomic_DNA"/>
</dbReference>
<dbReference type="PANTHER" id="PTHR45835">
    <property type="entry name" value="YALI0A06105P"/>
    <property type="match status" value="1"/>
</dbReference>